<sequence>MLNKDKDLSSRVFTPEKPTNLPNQHSYRLNYLTEFVSQQVNQNLEIKHSINKIVETVNTTHQNQEKKIDQVLQDQHLQKKQSDFFREKVESHGKTSEDILHSLDHIKNYQDQLNESMLNEQLLNQAILDQLNFQDQQLRHTNSQLESYVALAGQLSEQLIIQGQLLKEMEQKLQVQDVYHQTVMSKLDKQDAINDKIIRQLDHLKAIVFERANIIVEKVDSSFQSTSDYFQDVIKKSGFMKPFLLSSRSKNNVEIDFEAETEAEENNNII</sequence>
<dbReference type="Proteomes" id="UP000789845">
    <property type="component" value="Unassembled WGS sequence"/>
</dbReference>
<name>A0A9C7L905_9BACI</name>
<dbReference type="RefSeq" id="WP_230494612.1">
    <property type="nucleotide sequence ID" value="NZ_CAKJTG010000001.1"/>
</dbReference>
<keyword evidence="3" id="KW-1185">Reference proteome</keyword>
<evidence type="ECO:0000313" key="3">
    <source>
        <dbReference type="Proteomes" id="UP000789845"/>
    </source>
</evidence>
<dbReference type="EMBL" id="CAKJTG010000001">
    <property type="protein sequence ID" value="CAG9606318.1"/>
    <property type="molecule type" value="Genomic_DNA"/>
</dbReference>
<protein>
    <submittedName>
        <fullName evidence="2">Uncharacterized protein</fullName>
    </submittedName>
</protein>
<evidence type="ECO:0000256" key="1">
    <source>
        <dbReference type="SAM" id="MobiDB-lite"/>
    </source>
</evidence>
<reference evidence="2" key="1">
    <citation type="submission" date="2021-10" db="EMBL/GenBank/DDBJ databases">
        <authorList>
            <person name="Criscuolo A."/>
        </authorList>
    </citation>
    <scope>NUCLEOTIDE SEQUENCE</scope>
    <source>
        <strain evidence="2">CIP111885</strain>
    </source>
</reference>
<accession>A0A9C7L905</accession>
<proteinExistence type="predicted"/>
<feature type="region of interest" description="Disordered" evidence="1">
    <location>
        <begin position="1"/>
        <end position="21"/>
    </location>
</feature>
<dbReference type="AlphaFoldDB" id="A0A9C7L905"/>
<gene>
    <name evidence="2" type="ORF">NEOCIP111885_00006</name>
</gene>
<comment type="caution">
    <text evidence="2">The sequence shown here is derived from an EMBL/GenBank/DDBJ whole genome shotgun (WGS) entry which is preliminary data.</text>
</comment>
<organism evidence="2 3">
    <name type="scientific">Pseudoneobacillus rhizosphaerae</name>
    <dbReference type="NCBI Taxonomy" id="2880968"/>
    <lineage>
        <taxon>Bacteria</taxon>
        <taxon>Bacillati</taxon>
        <taxon>Bacillota</taxon>
        <taxon>Bacilli</taxon>
        <taxon>Bacillales</taxon>
        <taxon>Bacillaceae</taxon>
        <taxon>Pseudoneobacillus</taxon>
    </lineage>
</organism>
<evidence type="ECO:0000313" key="2">
    <source>
        <dbReference type="EMBL" id="CAG9606318.1"/>
    </source>
</evidence>